<dbReference type="EMBL" id="PJQL01004220">
    <property type="protein sequence ID" value="RCH79895.1"/>
    <property type="molecule type" value="Genomic_DNA"/>
</dbReference>
<dbReference type="Proteomes" id="UP000252139">
    <property type="component" value="Unassembled WGS sequence"/>
</dbReference>
<organism evidence="1 2">
    <name type="scientific">Rhizopus azygosporus</name>
    <name type="common">Rhizopus microsporus var. azygosporus</name>
    <dbReference type="NCBI Taxonomy" id="86630"/>
    <lineage>
        <taxon>Eukaryota</taxon>
        <taxon>Fungi</taxon>
        <taxon>Fungi incertae sedis</taxon>
        <taxon>Mucoromycota</taxon>
        <taxon>Mucoromycotina</taxon>
        <taxon>Mucoromycetes</taxon>
        <taxon>Mucorales</taxon>
        <taxon>Mucorineae</taxon>
        <taxon>Rhizopodaceae</taxon>
        <taxon>Rhizopus</taxon>
    </lineage>
</organism>
<evidence type="ECO:0000313" key="2">
    <source>
        <dbReference type="Proteomes" id="UP000252139"/>
    </source>
</evidence>
<evidence type="ECO:0000313" key="1">
    <source>
        <dbReference type="EMBL" id="RCH79895.1"/>
    </source>
</evidence>
<sequence length="75" mass="8494">MSTSASEQRIEEITSALKEQVDKIPERQFIPRQLDKLSSESNGKQYNLESSSANLIISKGETVINTLSPREQERE</sequence>
<dbReference type="AlphaFoldDB" id="A0A367IQF7"/>
<keyword evidence="2" id="KW-1185">Reference proteome</keyword>
<dbReference type="OrthoDB" id="2287310at2759"/>
<comment type="caution">
    <text evidence="1">The sequence shown here is derived from an EMBL/GenBank/DDBJ whole genome shotgun (WGS) entry which is preliminary data.</text>
</comment>
<reference evidence="1 2" key="1">
    <citation type="journal article" date="2018" name="G3 (Bethesda)">
        <title>Phylogenetic and Phylogenomic Definition of Rhizopus Species.</title>
        <authorList>
            <person name="Gryganskyi A.P."/>
            <person name="Golan J."/>
            <person name="Dolatabadi S."/>
            <person name="Mondo S."/>
            <person name="Robb S."/>
            <person name="Idnurm A."/>
            <person name="Muszewska A."/>
            <person name="Steczkiewicz K."/>
            <person name="Masonjones S."/>
            <person name="Liao H.L."/>
            <person name="Gajdeczka M.T."/>
            <person name="Anike F."/>
            <person name="Vuek A."/>
            <person name="Anishchenko I.M."/>
            <person name="Voigt K."/>
            <person name="de Hoog G.S."/>
            <person name="Smith M.E."/>
            <person name="Heitman J."/>
            <person name="Vilgalys R."/>
            <person name="Stajich J.E."/>
        </authorList>
    </citation>
    <scope>NUCLEOTIDE SEQUENCE [LARGE SCALE GENOMIC DNA]</scope>
    <source>
        <strain evidence="1 2">CBS 357.93</strain>
    </source>
</reference>
<name>A0A367IQF7_RHIAZ</name>
<protein>
    <submittedName>
        <fullName evidence="1">Uncharacterized protein</fullName>
    </submittedName>
</protein>
<gene>
    <name evidence="1" type="ORF">CU097_001700</name>
</gene>
<proteinExistence type="predicted"/>
<feature type="non-terminal residue" evidence="1">
    <location>
        <position position="75"/>
    </location>
</feature>
<accession>A0A367IQF7</accession>